<evidence type="ECO:0000313" key="1">
    <source>
        <dbReference type="EMBL" id="KAK9051721.1"/>
    </source>
</evidence>
<name>A0AAP0GJK0_9ASTR</name>
<sequence>MDPDSPEPKFTLKLMVHKQQKRVIFAEADSNFVDTLFSIMTFPMASILRLLLKLPNPKTNQIGCLINLYQSLCDLPMSFMSSEEKKWALLNPRTILLEDICRKLKVNIDDGKPTEYFICQDFYCSRVSGAGAPLSNCDLARCSHCGKRMNVKVEFEDSTSGGDGDNENRSFDIGPDQILLLLQGALSSKNPMTWMLFPGSNHTPSVSAFRQEPELKTAETSRNLMLKVTIQKSTSKFLFAEAHCDFVAFLIEILQIPLSSLIGKLLKGVSVFQSLKLLFSSISDLTVGEYMKSHELKNTLLQPDSVLCNPKSTYCYSYFKDGSFHAHLTLSKTRKDRDFEVFSNCLFKDSREGRYLKESAKFMLTDDLIITPLSSFSSTSMLGKLKVPLNDVEVHDVSISVQEVLGILDASSRSSCALSKSIVKKIIETKN</sequence>
<dbReference type="EMBL" id="JBCNJP010000027">
    <property type="protein sequence ID" value="KAK9051721.1"/>
    <property type="molecule type" value="Genomic_DNA"/>
</dbReference>
<protein>
    <recommendedName>
        <fullName evidence="3">DUF674 family protein</fullName>
    </recommendedName>
</protein>
<evidence type="ECO:0000313" key="2">
    <source>
        <dbReference type="Proteomes" id="UP001408789"/>
    </source>
</evidence>
<dbReference type="AlphaFoldDB" id="A0AAP0GJK0"/>
<gene>
    <name evidence="1" type="ORF">SSX86_028349</name>
</gene>
<keyword evidence="2" id="KW-1185">Reference proteome</keyword>
<reference evidence="1 2" key="1">
    <citation type="submission" date="2024-04" db="EMBL/GenBank/DDBJ databases">
        <title>The reference genome of an endangered Asteraceae, Deinandra increscens subsp. villosa, native to the Central Coast of California.</title>
        <authorList>
            <person name="Guilliams M."/>
            <person name="Hasenstab-Lehman K."/>
            <person name="Meyer R."/>
            <person name="Mcevoy S."/>
        </authorList>
    </citation>
    <scope>NUCLEOTIDE SEQUENCE [LARGE SCALE GENOMIC DNA]</scope>
    <source>
        <tissue evidence="1">Leaf</tissue>
    </source>
</reference>
<dbReference type="InterPro" id="IPR007750">
    <property type="entry name" value="DUF674"/>
</dbReference>
<evidence type="ECO:0008006" key="3">
    <source>
        <dbReference type="Google" id="ProtNLM"/>
    </source>
</evidence>
<dbReference type="PANTHER" id="PTHR33103">
    <property type="entry name" value="OS01G0153900 PROTEIN"/>
    <property type="match status" value="1"/>
</dbReference>
<dbReference type="PANTHER" id="PTHR33103:SF27">
    <property type="entry name" value="OS04G0594700 PROTEIN"/>
    <property type="match status" value="1"/>
</dbReference>
<proteinExistence type="predicted"/>
<comment type="caution">
    <text evidence="1">The sequence shown here is derived from an EMBL/GenBank/DDBJ whole genome shotgun (WGS) entry which is preliminary data.</text>
</comment>
<accession>A0AAP0GJK0</accession>
<dbReference type="Pfam" id="PF05056">
    <property type="entry name" value="DUF674"/>
    <property type="match status" value="2"/>
</dbReference>
<organism evidence="1 2">
    <name type="scientific">Deinandra increscens subsp. villosa</name>
    <dbReference type="NCBI Taxonomy" id="3103831"/>
    <lineage>
        <taxon>Eukaryota</taxon>
        <taxon>Viridiplantae</taxon>
        <taxon>Streptophyta</taxon>
        <taxon>Embryophyta</taxon>
        <taxon>Tracheophyta</taxon>
        <taxon>Spermatophyta</taxon>
        <taxon>Magnoliopsida</taxon>
        <taxon>eudicotyledons</taxon>
        <taxon>Gunneridae</taxon>
        <taxon>Pentapetalae</taxon>
        <taxon>asterids</taxon>
        <taxon>campanulids</taxon>
        <taxon>Asterales</taxon>
        <taxon>Asteraceae</taxon>
        <taxon>Asteroideae</taxon>
        <taxon>Heliantheae alliance</taxon>
        <taxon>Madieae</taxon>
        <taxon>Madiinae</taxon>
        <taxon>Deinandra</taxon>
    </lineage>
</organism>
<dbReference type="Proteomes" id="UP001408789">
    <property type="component" value="Unassembled WGS sequence"/>
</dbReference>